<dbReference type="InterPro" id="IPR053361">
    <property type="entry name" value="Vulval_dev_neg_regulator"/>
</dbReference>
<proteinExistence type="predicted"/>
<dbReference type="Proteomes" id="UP001347796">
    <property type="component" value="Unassembled WGS sequence"/>
</dbReference>
<feature type="transmembrane region" description="Helical" evidence="2">
    <location>
        <begin position="474"/>
        <end position="499"/>
    </location>
</feature>
<evidence type="ECO:0000256" key="1">
    <source>
        <dbReference type="SAM" id="MobiDB-lite"/>
    </source>
</evidence>
<dbReference type="AlphaFoldDB" id="A0AAN8J4Y4"/>
<dbReference type="PANTHER" id="PTHR48233">
    <property type="entry name" value="MUCIN 4B, ISOFORM B-RELATED"/>
    <property type="match status" value="1"/>
</dbReference>
<protein>
    <submittedName>
        <fullName evidence="4">Uncharacterized protein</fullName>
    </submittedName>
</protein>
<keyword evidence="2" id="KW-0812">Transmembrane</keyword>
<feature type="compositionally biased region" description="Low complexity" evidence="1">
    <location>
        <begin position="371"/>
        <end position="422"/>
    </location>
</feature>
<feature type="compositionally biased region" description="Low complexity" evidence="1">
    <location>
        <begin position="274"/>
        <end position="322"/>
    </location>
</feature>
<feature type="region of interest" description="Disordered" evidence="1">
    <location>
        <begin position="271"/>
        <end position="425"/>
    </location>
</feature>
<reference evidence="4 5" key="1">
    <citation type="submission" date="2024-01" db="EMBL/GenBank/DDBJ databases">
        <title>The genome of the rayed Mediterranean limpet Patella caerulea (Linnaeus, 1758).</title>
        <authorList>
            <person name="Anh-Thu Weber A."/>
            <person name="Halstead-Nussloch G."/>
        </authorList>
    </citation>
    <scope>NUCLEOTIDE SEQUENCE [LARGE SCALE GENOMIC DNA]</scope>
    <source>
        <strain evidence="4">AATW-2023a</strain>
        <tissue evidence="4">Whole specimen</tissue>
    </source>
</reference>
<evidence type="ECO:0000313" key="5">
    <source>
        <dbReference type="Proteomes" id="UP001347796"/>
    </source>
</evidence>
<comment type="caution">
    <text evidence="4">The sequence shown here is derived from an EMBL/GenBank/DDBJ whole genome shotgun (WGS) entry which is preliminary data.</text>
</comment>
<evidence type="ECO:0000256" key="2">
    <source>
        <dbReference type="SAM" id="Phobius"/>
    </source>
</evidence>
<organism evidence="4 5">
    <name type="scientific">Patella caerulea</name>
    <name type="common">Rayed Mediterranean limpet</name>
    <dbReference type="NCBI Taxonomy" id="87958"/>
    <lineage>
        <taxon>Eukaryota</taxon>
        <taxon>Metazoa</taxon>
        <taxon>Spiralia</taxon>
        <taxon>Lophotrochozoa</taxon>
        <taxon>Mollusca</taxon>
        <taxon>Gastropoda</taxon>
        <taxon>Patellogastropoda</taxon>
        <taxon>Patelloidea</taxon>
        <taxon>Patellidae</taxon>
        <taxon>Patella</taxon>
    </lineage>
</organism>
<feature type="signal peptide" evidence="3">
    <location>
        <begin position="1"/>
        <end position="21"/>
    </location>
</feature>
<feature type="region of interest" description="Disordered" evidence="1">
    <location>
        <begin position="542"/>
        <end position="566"/>
    </location>
</feature>
<dbReference type="PANTHER" id="PTHR48233:SF4">
    <property type="entry name" value="MUCIN 4B, ISOFORM B-RELATED"/>
    <property type="match status" value="1"/>
</dbReference>
<gene>
    <name evidence="4" type="ORF">SNE40_020764</name>
</gene>
<feature type="compositionally biased region" description="Low complexity" evidence="1">
    <location>
        <begin position="329"/>
        <end position="343"/>
    </location>
</feature>
<feature type="compositionally biased region" description="Low complexity" evidence="1">
    <location>
        <begin position="542"/>
        <end position="552"/>
    </location>
</feature>
<feature type="compositionally biased region" description="Low complexity" evidence="1">
    <location>
        <begin position="350"/>
        <end position="364"/>
    </location>
</feature>
<keyword evidence="2" id="KW-0472">Membrane</keyword>
<keyword evidence="3" id="KW-0732">Signal</keyword>
<evidence type="ECO:0000313" key="4">
    <source>
        <dbReference type="EMBL" id="KAK6169775.1"/>
    </source>
</evidence>
<dbReference type="EMBL" id="JAZGQO010000015">
    <property type="protein sequence ID" value="KAK6169775.1"/>
    <property type="molecule type" value="Genomic_DNA"/>
</dbReference>
<evidence type="ECO:0000256" key="3">
    <source>
        <dbReference type="SAM" id="SignalP"/>
    </source>
</evidence>
<dbReference type="PRINTS" id="PR01217">
    <property type="entry name" value="PRICHEXTENSN"/>
</dbReference>
<keyword evidence="2" id="KW-1133">Transmembrane helix</keyword>
<keyword evidence="5" id="KW-1185">Reference proteome</keyword>
<dbReference type="CDD" id="cd22823">
    <property type="entry name" value="Gal_Rha_Lectin"/>
    <property type="match status" value="1"/>
</dbReference>
<sequence length="583" mass="63372">MDVRILIAFVVAAVSIAVSHGTGNQLYTSFHCKDGSSSTCSGHNLRCDAGKKIFIVTTQYIFATTESSCPIKSTCRRTGCCFDYSNNDLCATDYTSDDLRNVLSKCHTKQSCTLSTPAEAEHAKCKKSRRWWHPRSKMFNHYAMSYISYECLPDPPTIKISNPTSSIGVKSGNHMMIKGSLKKGVSCWFAIANIYFFLVQTNNEKKSIQLSHGNLLSDWRYLVKISNRRSPPKLMVHGPITDLMIELMSMRHYRSITITWECSGAAVEESITIPTTSTARPTTSTARPTTSSTRRTTSTARPTTTPARPTTSTARPTTSTARPTPPTARPTTSTTRPTTSTARPTPPTARPTTSTARPTTSTARPTPPTARPTTSTARPTTSTSRSTTPTARPTIPVRPITSTTTSTARSQTTPAQIVTTSTTEEDEETIITDVDNTKLEDMFNISPDEDLEEIQGEIVVSKLQSSDNDKGPNLPVLIGGAVGGFLLLIIITFTVALFCKRRSDAAVALKAKDVGTGVTNPSYGGFEPNQYIYENSKNDDASSTFSDASSRSNARRIPSAPSVKSIPSHLADMNAQKSIDLNM</sequence>
<accession>A0AAN8J4Y4</accession>
<feature type="chain" id="PRO_5042970808" evidence="3">
    <location>
        <begin position="22"/>
        <end position="583"/>
    </location>
</feature>
<name>A0AAN8J4Y4_PATCE</name>